<evidence type="ECO:0000256" key="1">
    <source>
        <dbReference type="ARBA" id="ARBA00022723"/>
    </source>
</evidence>
<feature type="compositionally biased region" description="Acidic residues" evidence="6">
    <location>
        <begin position="196"/>
        <end position="207"/>
    </location>
</feature>
<dbReference type="SUPFAM" id="SSF57667">
    <property type="entry name" value="beta-beta-alpha zinc fingers"/>
    <property type="match status" value="3"/>
</dbReference>
<dbReference type="VEuPathDB" id="VectorBase:ADIR010954"/>
<dbReference type="GO" id="GO:0008270">
    <property type="term" value="F:zinc ion binding"/>
    <property type="evidence" value="ECO:0007669"/>
    <property type="project" value="UniProtKB-KW"/>
</dbReference>
<feature type="compositionally biased region" description="Basic and acidic residues" evidence="6">
    <location>
        <begin position="164"/>
        <end position="177"/>
    </location>
</feature>
<evidence type="ECO:0000256" key="3">
    <source>
        <dbReference type="ARBA" id="ARBA00022771"/>
    </source>
</evidence>
<dbReference type="PROSITE" id="PS00028">
    <property type="entry name" value="ZINC_FINGER_C2H2_1"/>
    <property type="match status" value="7"/>
</dbReference>
<dbReference type="AlphaFoldDB" id="A0A182NTG3"/>
<dbReference type="EnsemblMetazoa" id="ADIR010954-RA">
    <property type="protein sequence ID" value="ADIR010954-PA"/>
    <property type="gene ID" value="ADIR010954"/>
</dbReference>
<proteinExistence type="predicted"/>
<name>A0A182NTG3_9DIPT</name>
<dbReference type="SMART" id="SM00355">
    <property type="entry name" value="ZnF_C2H2"/>
    <property type="match status" value="12"/>
</dbReference>
<evidence type="ECO:0000313" key="8">
    <source>
        <dbReference type="EnsemblMetazoa" id="ADIR010954-PA"/>
    </source>
</evidence>
<dbReference type="PANTHER" id="PTHR24409">
    <property type="entry name" value="ZINC FINGER PROTEIN 142"/>
    <property type="match status" value="1"/>
</dbReference>
<feature type="domain" description="C2H2-type" evidence="7">
    <location>
        <begin position="343"/>
        <end position="365"/>
    </location>
</feature>
<feature type="domain" description="C2H2-type" evidence="7">
    <location>
        <begin position="311"/>
        <end position="334"/>
    </location>
</feature>
<keyword evidence="4" id="KW-0862">Zinc</keyword>
<dbReference type="InterPro" id="IPR013087">
    <property type="entry name" value="Znf_C2H2_type"/>
</dbReference>
<feature type="domain" description="C2H2-type" evidence="7">
    <location>
        <begin position="393"/>
        <end position="422"/>
    </location>
</feature>
<dbReference type="Pfam" id="PF00096">
    <property type="entry name" value="zf-C2H2"/>
    <property type="match status" value="3"/>
</dbReference>
<dbReference type="PANTHER" id="PTHR24409:SF295">
    <property type="entry name" value="AZ2-RELATED"/>
    <property type="match status" value="1"/>
</dbReference>
<evidence type="ECO:0000256" key="2">
    <source>
        <dbReference type="ARBA" id="ARBA00022737"/>
    </source>
</evidence>
<reference evidence="9" key="1">
    <citation type="submission" date="2013-03" db="EMBL/GenBank/DDBJ databases">
        <title>The Genome Sequence of Anopheles dirus WRAIR2.</title>
        <authorList>
            <consortium name="The Broad Institute Genomics Platform"/>
            <person name="Neafsey D.E."/>
            <person name="Walton C."/>
            <person name="Walker B."/>
            <person name="Young S.K."/>
            <person name="Zeng Q."/>
            <person name="Gargeya S."/>
            <person name="Fitzgerald M."/>
            <person name="Haas B."/>
            <person name="Abouelleil A."/>
            <person name="Allen A.W."/>
            <person name="Alvarado L."/>
            <person name="Arachchi H.M."/>
            <person name="Berlin A.M."/>
            <person name="Chapman S.B."/>
            <person name="Gainer-Dewar J."/>
            <person name="Goldberg J."/>
            <person name="Griggs A."/>
            <person name="Gujja S."/>
            <person name="Hansen M."/>
            <person name="Howarth C."/>
            <person name="Imamovic A."/>
            <person name="Ireland A."/>
            <person name="Larimer J."/>
            <person name="McCowan C."/>
            <person name="Murphy C."/>
            <person name="Pearson M."/>
            <person name="Poon T.W."/>
            <person name="Priest M."/>
            <person name="Roberts A."/>
            <person name="Saif S."/>
            <person name="Shea T."/>
            <person name="Sisk P."/>
            <person name="Sykes S."/>
            <person name="Wortman J."/>
            <person name="Nusbaum C."/>
            <person name="Birren B."/>
        </authorList>
    </citation>
    <scope>NUCLEOTIDE SEQUENCE [LARGE SCALE GENOMIC DNA]</scope>
    <source>
        <strain evidence="9">WRAIR2</strain>
    </source>
</reference>
<dbReference type="InterPro" id="IPR036236">
    <property type="entry name" value="Znf_C2H2_sf"/>
</dbReference>
<keyword evidence="9" id="KW-1185">Reference proteome</keyword>
<keyword evidence="1" id="KW-0479">Metal-binding</keyword>
<evidence type="ECO:0000256" key="5">
    <source>
        <dbReference type="PROSITE-ProRule" id="PRU00042"/>
    </source>
</evidence>
<feature type="domain" description="C2H2-type" evidence="7">
    <location>
        <begin position="231"/>
        <end position="259"/>
    </location>
</feature>
<dbReference type="Gene3D" id="3.30.160.60">
    <property type="entry name" value="Classic Zinc Finger"/>
    <property type="match status" value="5"/>
</dbReference>
<keyword evidence="2" id="KW-0677">Repeat</keyword>
<evidence type="ECO:0000256" key="6">
    <source>
        <dbReference type="SAM" id="MobiDB-lite"/>
    </source>
</evidence>
<feature type="region of interest" description="Disordered" evidence="6">
    <location>
        <begin position="118"/>
        <end position="226"/>
    </location>
</feature>
<dbReference type="GO" id="GO:0005634">
    <property type="term" value="C:nucleus"/>
    <property type="evidence" value="ECO:0007669"/>
    <property type="project" value="TreeGrafter"/>
</dbReference>
<evidence type="ECO:0000313" key="9">
    <source>
        <dbReference type="Proteomes" id="UP000075884"/>
    </source>
</evidence>
<dbReference type="STRING" id="7168.A0A182NTG3"/>
<dbReference type="Proteomes" id="UP000075884">
    <property type="component" value="Unassembled WGS sequence"/>
</dbReference>
<sequence length="581" mass="66689">MLSTLRPIVKPLIALIAREPIVDRQLLGRMLQIHMLSQPEMRLQAVLLEELRARKASIAHIATERSVVGRDVGLDFSAAEGLPTSVCRECSTYVWDFNLYSAMVERNQNVLLTMRSEKHETGGSNQQETVLNPDSDDDPPDEQTVNPEAATDQNEEDFQINQVLEDRKDCEEHRTTLSDDSDVEEVVRENAVISLDNDESSGEETEPAQERRTYSTRSGQLPQNGKLGRSYRCGTCAKSFELKRELKHHTQMKHTSNGASLRCDQCEKSFRTTMQLRDHQRLHKREQCPKCGKMVVSRNIKVHIAAHDGAFRCDVCDRCFSCSQFLKQHRKQAHMPAGASKTEQCDQCGQAFYTKYQLAIHQRGHEKVVCKICKKTVTKRRIKEHLAGHRGAFRCDVCGVALLTRCSLRQHTELKHHSTELPPDERFTCDQCDERFYNATQLKHHRYLKHAVRQCAICKQIVRSAAFVAHAATHQRIQVPCDVCGKNYSSRKNLTRHKEIMHPRIDPTASKPAYPCHHCEKTFHNHTQLSTHLYRVEKVACPVCRQIVARSLFAGHMTKHRNFYKWREEQPPDSLLSDCHE</sequence>
<dbReference type="GO" id="GO:0000977">
    <property type="term" value="F:RNA polymerase II transcription regulatory region sequence-specific DNA binding"/>
    <property type="evidence" value="ECO:0007669"/>
    <property type="project" value="TreeGrafter"/>
</dbReference>
<dbReference type="PROSITE" id="PS50157">
    <property type="entry name" value="ZINC_FINGER_C2H2_2"/>
    <property type="match status" value="8"/>
</dbReference>
<evidence type="ECO:0000256" key="4">
    <source>
        <dbReference type="ARBA" id="ARBA00022833"/>
    </source>
</evidence>
<reference evidence="8" key="2">
    <citation type="submission" date="2020-05" db="UniProtKB">
        <authorList>
            <consortium name="EnsemblMetazoa"/>
        </authorList>
    </citation>
    <scope>IDENTIFICATION</scope>
    <source>
        <strain evidence="8">WRAIR2</strain>
    </source>
</reference>
<accession>A0A182NTG3</accession>
<feature type="domain" description="C2H2-type" evidence="7">
    <location>
        <begin position="514"/>
        <end position="542"/>
    </location>
</feature>
<feature type="domain" description="C2H2-type" evidence="7">
    <location>
        <begin position="427"/>
        <end position="455"/>
    </location>
</feature>
<keyword evidence="3 5" id="KW-0863">Zinc-finger</keyword>
<organism evidence="8 9">
    <name type="scientific">Anopheles dirus</name>
    <dbReference type="NCBI Taxonomy" id="7168"/>
    <lineage>
        <taxon>Eukaryota</taxon>
        <taxon>Metazoa</taxon>
        <taxon>Ecdysozoa</taxon>
        <taxon>Arthropoda</taxon>
        <taxon>Hexapoda</taxon>
        <taxon>Insecta</taxon>
        <taxon>Pterygota</taxon>
        <taxon>Neoptera</taxon>
        <taxon>Endopterygota</taxon>
        <taxon>Diptera</taxon>
        <taxon>Nematocera</taxon>
        <taxon>Culicoidea</taxon>
        <taxon>Culicidae</taxon>
        <taxon>Anophelinae</taxon>
        <taxon>Anopheles</taxon>
    </lineage>
</organism>
<feature type="compositionally biased region" description="Polar residues" evidence="6">
    <location>
        <begin position="122"/>
        <end position="132"/>
    </location>
</feature>
<feature type="domain" description="C2H2-type" evidence="7">
    <location>
        <begin position="479"/>
        <end position="507"/>
    </location>
</feature>
<protein>
    <recommendedName>
        <fullName evidence="7">C2H2-type domain-containing protein</fullName>
    </recommendedName>
</protein>
<feature type="domain" description="C2H2-type" evidence="7">
    <location>
        <begin position="261"/>
        <end position="288"/>
    </location>
</feature>
<dbReference type="GO" id="GO:0000981">
    <property type="term" value="F:DNA-binding transcription factor activity, RNA polymerase II-specific"/>
    <property type="evidence" value="ECO:0007669"/>
    <property type="project" value="TreeGrafter"/>
</dbReference>
<evidence type="ECO:0000259" key="7">
    <source>
        <dbReference type="PROSITE" id="PS50157"/>
    </source>
</evidence>